<keyword evidence="9" id="KW-1185">Reference proteome</keyword>
<evidence type="ECO:0000256" key="4">
    <source>
        <dbReference type="ARBA" id="ARBA00022801"/>
    </source>
</evidence>
<evidence type="ECO:0000313" key="8">
    <source>
        <dbReference type="EMBL" id="MBB4192808.1"/>
    </source>
</evidence>
<dbReference type="CDD" id="cd16900">
    <property type="entry name" value="endolysin_R21-like"/>
    <property type="match status" value="1"/>
</dbReference>
<reference evidence="8 9" key="1">
    <citation type="submission" date="2020-08" db="EMBL/GenBank/DDBJ databases">
        <title>Genomic Encyclopedia of Type Strains, Phase IV (KMG-V): Genome sequencing to study the core and pangenomes of soil and plant-associated prokaryotes.</title>
        <authorList>
            <person name="Whitman W."/>
        </authorList>
    </citation>
    <scope>NUCLEOTIDE SEQUENCE [LARGE SCALE GENOMIC DNA]</scope>
    <source>
        <strain evidence="8 9">SEMIA 4074</strain>
    </source>
</reference>
<accession>A0A7W6MIM2</accession>
<protein>
    <recommendedName>
        <fullName evidence="6">Lysozyme</fullName>
        <ecNumber evidence="6">3.2.1.17</ecNumber>
    </recommendedName>
</protein>
<gene>
    <name evidence="8" type="ORF">GGD53_002968</name>
</gene>
<feature type="signal peptide" evidence="7">
    <location>
        <begin position="1"/>
        <end position="32"/>
    </location>
</feature>
<dbReference type="InterPro" id="IPR034690">
    <property type="entry name" value="Endolysin_T4_type"/>
</dbReference>
<dbReference type="GO" id="GO:0016998">
    <property type="term" value="P:cell wall macromolecule catabolic process"/>
    <property type="evidence" value="ECO:0007669"/>
    <property type="project" value="InterPro"/>
</dbReference>
<dbReference type="GO" id="GO:0031640">
    <property type="term" value="P:killing of cells of another organism"/>
    <property type="evidence" value="ECO:0007669"/>
    <property type="project" value="UniProtKB-KW"/>
</dbReference>
<keyword evidence="5 6" id="KW-0326">Glycosidase</keyword>
<proteinExistence type="inferred from homology"/>
<dbReference type="PANTHER" id="PTHR38107">
    <property type="match status" value="1"/>
</dbReference>
<dbReference type="Proteomes" id="UP000524492">
    <property type="component" value="Unassembled WGS sequence"/>
</dbReference>
<dbReference type="PANTHER" id="PTHR38107:SF3">
    <property type="entry name" value="LYSOZYME RRRD-RELATED"/>
    <property type="match status" value="1"/>
</dbReference>
<keyword evidence="4 6" id="KW-0378">Hydrolase</keyword>
<keyword evidence="3 6" id="KW-0081">Bacteriolytic enzyme</keyword>
<dbReference type="EC" id="3.2.1.17" evidence="6"/>
<name>A0A7W6MIM2_9HYPH</name>
<evidence type="ECO:0000256" key="7">
    <source>
        <dbReference type="SAM" id="SignalP"/>
    </source>
</evidence>
<evidence type="ECO:0000256" key="6">
    <source>
        <dbReference type="RuleBase" id="RU003788"/>
    </source>
</evidence>
<dbReference type="InterPro" id="IPR002196">
    <property type="entry name" value="Glyco_hydro_24"/>
</dbReference>
<dbReference type="Pfam" id="PF00959">
    <property type="entry name" value="Phage_lysozyme"/>
    <property type="match status" value="1"/>
</dbReference>
<dbReference type="SUPFAM" id="SSF53955">
    <property type="entry name" value="Lysozyme-like"/>
    <property type="match status" value="1"/>
</dbReference>
<feature type="chain" id="PRO_5031529104" description="Lysozyme" evidence="7">
    <location>
        <begin position="33"/>
        <end position="198"/>
    </location>
</feature>
<sequence>MPINKIVATKRGKAAIAAAMFAAVLAAGQSYFAEPARPAAVILATETLIKPWEGLVLKSHWDPYAKIWDICHGETQIDGKPVKPGMTFTTDECEAILEARVKRDYYEPLTKQIKGFTRFPIGVQAAMISGAFNFGVSGMVNSTAARLAVQGRYREACEAQTAWNKAGGRVVQGLVKRREMGDAQRAGEAEICVSGLSQ</sequence>
<keyword evidence="7" id="KW-0732">Signal</keyword>
<dbReference type="GO" id="GO:0009253">
    <property type="term" value="P:peptidoglycan catabolic process"/>
    <property type="evidence" value="ECO:0007669"/>
    <property type="project" value="InterPro"/>
</dbReference>
<evidence type="ECO:0000256" key="1">
    <source>
        <dbReference type="ARBA" id="ARBA00000632"/>
    </source>
</evidence>
<evidence type="ECO:0000256" key="2">
    <source>
        <dbReference type="ARBA" id="ARBA00022529"/>
    </source>
</evidence>
<evidence type="ECO:0000256" key="5">
    <source>
        <dbReference type="ARBA" id="ARBA00023295"/>
    </source>
</evidence>
<comment type="caution">
    <text evidence="8">The sequence shown here is derived from an EMBL/GenBank/DDBJ whole genome shotgun (WGS) entry which is preliminary data.</text>
</comment>
<dbReference type="EMBL" id="JACIFV010000009">
    <property type="protein sequence ID" value="MBB4192808.1"/>
    <property type="molecule type" value="Genomic_DNA"/>
</dbReference>
<organism evidence="8 9">
    <name type="scientific">Rhizobium aethiopicum</name>
    <dbReference type="NCBI Taxonomy" id="1138170"/>
    <lineage>
        <taxon>Bacteria</taxon>
        <taxon>Pseudomonadati</taxon>
        <taxon>Pseudomonadota</taxon>
        <taxon>Alphaproteobacteria</taxon>
        <taxon>Hyphomicrobiales</taxon>
        <taxon>Rhizobiaceae</taxon>
        <taxon>Rhizobium/Agrobacterium group</taxon>
        <taxon>Rhizobium</taxon>
    </lineage>
</organism>
<dbReference type="InterPro" id="IPR051018">
    <property type="entry name" value="Bacteriophage_GH24"/>
</dbReference>
<dbReference type="Gene3D" id="1.10.530.40">
    <property type="match status" value="1"/>
</dbReference>
<comment type="catalytic activity">
    <reaction evidence="1 6">
        <text>Hydrolysis of (1-&gt;4)-beta-linkages between N-acetylmuramic acid and N-acetyl-D-glucosamine residues in a peptidoglycan and between N-acetyl-D-glucosamine residues in chitodextrins.</text>
        <dbReference type="EC" id="3.2.1.17"/>
    </reaction>
</comment>
<evidence type="ECO:0000256" key="3">
    <source>
        <dbReference type="ARBA" id="ARBA00022638"/>
    </source>
</evidence>
<dbReference type="InterPro" id="IPR023346">
    <property type="entry name" value="Lysozyme-like_dom_sf"/>
</dbReference>
<dbReference type="InterPro" id="IPR023347">
    <property type="entry name" value="Lysozyme_dom_sf"/>
</dbReference>
<dbReference type="AlphaFoldDB" id="A0A7W6MIM2"/>
<dbReference type="GO" id="GO:0003796">
    <property type="term" value="F:lysozyme activity"/>
    <property type="evidence" value="ECO:0007669"/>
    <property type="project" value="UniProtKB-EC"/>
</dbReference>
<dbReference type="RefSeq" id="WP_184457097.1">
    <property type="nucleotide sequence ID" value="NZ_JACIFV010000009.1"/>
</dbReference>
<evidence type="ECO:0000313" key="9">
    <source>
        <dbReference type="Proteomes" id="UP000524492"/>
    </source>
</evidence>
<dbReference type="GO" id="GO:0042742">
    <property type="term" value="P:defense response to bacterium"/>
    <property type="evidence" value="ECO:0007669"/>
    <property type="project" value="UniProtKB-KW"/>
</dbReference>
<comment type="similarity">
    <text evidence="6">Belongs to the glycosyl hydrolase 24 family.</text>
</comment>
<dbReference type="HAMAP" id="MF_04110">
    <property type="entry name" value="ENDOLYSIN_T4"/>
    <property type="match status" value="1"/>
</dbReference>
<keyword evidence="2 6" id="KW-0929">Antimicrobial</keyword>